<feature type="domain" description="EF-hand" evidence="4">
    <location>
        <begin position="135"/>
        <end position="168"/>
    </location>
</feature>
<dbReference type="PANTHER" id="PTHR23048">
    <property type="entry name" value="MYOSIN LIGHT CHAIN 1, 3"/>
    <property type="match status" value="1"/>
</dbReference>
<dbReference type="InterPro" id="IPR011992">
    <property type="entry name" value="EF-hand-dom_pair"/>
</dbReference>
<dbReference type="EMBL" id="DS572716">
    <property type="protein sequence ID" value="EGY18414.1"/>
    <property type="molecule type" value="Genomic_DNA"/>
</dbReference>
<reference evidence="5 6" key="1">
    <citation type="submission" date="2008-03" db="EMBL/GenBank/DDBJ databases">
        <title>The Genome Sequence of Verticillium dahliae VdLs.17.</title>
        <authorList>
            <consortium name="The Broad Institute Genome Sequencing Platform"/>
            <person name="Ma L.-J.J."/>
            <person name="Klosterman S.J."/>
            <person name="Subbarao K."/>
            <person name="Dobinson K."/>
            <person name="Veronese P."/>
            <person name="Kang S."/>
            <person name="Gold S.E."/>
            <person name="Young S."/>
            <person name="Jaffe D."/>
            <person name="Gnerre S."/>
            <person name="Berlin A."/>
            <person name="Heiman D."/>
            <person name="Hepburn T."/>
            <person name="Sykes S."/>
            <person name="Alvarado L."/>
            <person name="Kodira C.D."/>
            <person name="Lander E."/>
            <person name="Galagan J."/>
            <person name="Nusbaum C."/>
            <person name="Birren B."/>
        </authorList>
    </citation>
    <scope>NUCLEOTIDE SEQUENCE [LARGE SCALE GENOMIC DNA]</scope>
    <source>
        <strain evidence="6">VdLs.17 / ATCC MYA-4575 / FGSC 10137</strain>
    </source>
</reference>
<dbReference type="STRING" id="498257.G2XF16"/>
<dbReference type="RefSeq" id="XP_009649360.1">
    <property type="nucleotide sequence ID" value="XM_009651065.1"/>
</dbReference>
<evidence type="ECO:0000256" key="3">
    <source>
        <dbReference type="ARBA" id="ARBA00022837"/>
    </source>
</evidence>
<dbReference type="HOGENOM" id="CLU_061288_2_0_1"/>
<evidence type="ECO:0000313" key="5">
    <source>
        <dbReference type="EMBL" id="EGY18414.1"/>
    </source>
</evidence>
<dbReference type="SUPFAM" id="SSF47473">
    <property type="entry name" value="EF-hand"/>
    <property type="match status" value="1"/>
</dbReference>
<evidence type="ECO:0000259" key="4">
    <source>
        <dbReference type="PROSITE" id="PS50222"/>
    </source>
</evidence>
<dbReference type="CDD" id="cd00051">
    <property type="entry name" value="EFh"/>
    <property type="match status" value="1"/>
</dbReference>
<sequence>MPPLFGQRPSTAVTNLTQEQYTDLKEVFKIFDRDGTGMSCHTSDISPSELQIAMKSLGLKPSLEEVKEMIREIDTDGDGRIDFDEFLEIMAAPARPVGSTENELVAAFEVFDKDGSGSVSSSELRSVLISLGEKHTDDEIDEMVKHADLDGNGSIDYHEFVQLMAPKK</sequence>
<name>G2XF16_VERDV</name>
<keyword evidence="6" id="KW-1185">Reference proteome</keyword>
<dbReference type="KEGG" id="vda:VDAG_08748"/>
<evidence type="ECO:0000256" key="1">
    <source>
        <dbReference type="ARBA" id="ARBA00020786"/>
    </source>
</evidence>
<accession>G2XF16</accession>
<dbReference type="PROSITE" id="PS00018">
    <property type="entry name" value="EF_HAND_1"/>
    <property type="match status" value="3"/>
</dbReference>
<dbReference type="GO" id="GO:0005509">
    <property type="term" value="F:calcium ion binding"/>
    <property type="evidence" value="ECO:0007669"/>
    <property type="project" value="InterPro"/>
</dbReference>
<protein>
    <recommendedName>
        <fullName evidence="1">Calmodulin</fullName>
    </recommendedName>
</protein>
<feature type="domain" description="EF-hand" evidence="4">
    <location>
        <begin position="99"/>
        <end position="134"/>
    </location>
</feature>
<gene>
    <name evidence="5" type="ORF">VDAG_08748</name>
</gene>
<dbReference type="InterPro" id="IPR018247">
    <property type="entry name" value="EF_Hand_1_Ca_BS"/>
</dbReference>
<dbReference type="SMART" id="SM00054">
    <property type="entry name" value="EFh"/>
    <property type="match status" value="4"/>
</dbReference>
<dbReference type="InterPro" id="IPR002048">
    <property type="entry name" value="EF_hand_dom"/>
</dbReference>
<dbReference type="GeneID" id="20710211"/>
<keyword evidence="2" id="KW-0677">Repeat</keyword>
<dbReference type="Proteomes" id="UP000001611">
    <property type="component" value="Chromosome 1"/>
</dbReference>
<organism evidence="5 6">
    <name type="scientific">Verticillium dahliae (strain VdLs.17 / ATCC MYA-4575 / FGSC 10137)</name>
    <name type="common">Verticillium wilt</name>
    <dbReference type="NCBI Taxonomy" id="498257"/>
    <lineage>
        <taxon>Eukaryota</taxon>
        <taxon>Fungi</taxon>
        <taxon>Dikarya</taxon>
        <taxon>Ascomycota</taxon>
        <taxon>Pezizomycotina</taxon>
        <taxon>Sordariomycetes</taxon>
        <taxon>Hypocreomycetidae</taxon>
        <taxon>Glomerellales</taxon>
        <taxon>Plectosphaerellaceae</taxon>
        <taxon>Verticillium</taxon>
    </lineage>
</organism>
<dbReference type="PROSITE" id="PS50222">
    <property type="entry name" value="EF_HAND_2"/>
    <property type="match status" value="4"/>
</dbReference>
<dbReference type="InParanoid" id="G2XF16"/>
<feature type="domain" description="EF-hand" evidence="4">
    <location>
        <begin position="61"/>
        <end position="96"/>
    </location>
</feature>
<dbReference type="GO" id="GO:0016460">
    <property type="term" value="C:myosin II complex"/>
    <property type="evidence" value="ECO:0007669"/>
    <property type="project" value="TreeGrafter"/>
</dbReference>
<dbReference type="PANTHER" id="PTHR23048:SF0">
    <property type="entry name" value="CALMODULIN LIKE 3"/>
    <property type="match status" value="1"/>
</dbReference>
<dbReference type="Pfam" id="PF13499">
    <property type="entry name" value="EF-hand_7"/>
    <property type="match status" value="2"/>
</dbReference>
<dbReference type="AlphaFoldDB" id="G2XF16"/>
<feature type="domain" description="EF-hand" evidence="4">
    <location>
        <begin position="19"/>
        <end position="60"/>
    </location>
</feature>
<dbReference type="InterPro" id="IPR050230">
    <property type="entry name" value="CALM/Myosin/TropC-like"/>
</dbReference>
<proteinExistence type="predicted"/>
<keyword evidence="3" id="KW-0106">Calcium</keyword>
<dbReference type="Gene3D" id="1.10.238.10">
    <property type="entry name" value="EF-hand"/>
    <property type="match status" value="3"/>
</dbReference>
<dbReference type="OMA" id="EEFQIAM"/>
<dbReference type="OrthoDB" id="26525at2759"/>
<dbReference type="FunFam" id="1.10.238.10:FF:000178">
    <property type="entry name" value="Calmodulin-2 A"/>
    <property type="match status" value="1"/>
</dbReference>
<dbReference type="eggNOG" id="KOG0027">
    <property type="taxonomic scope" value="Eukaryota"/>
</dbReference>
<evidence type="ECO:0000313" key="6">
    <source>
        <dbReference type="Proteomes" id="UP000001611"/>
    </source>
</evidence>
<evidence type="ECO:0000256" key="2">
    <source>
        <dbReference type="ARBA" id="ARBA00022737"/>
    </source>
</evidence>